<evidence type="ECO:0000313" key="2">
    <source>
        <dbReference type="Proteomes" id="UP000529946"/>
    </source>
</evidence>
<comment type="caution">
    <text evidence="1">The sequence shown here is derived from an EMBL/GenBank/DDBJ whole genome shotgun (WGS) entry which is preliminary data.</text>
</comment>
<dbReference type="AlphaFoldDB" id="A0A7W6NNQ3"/>
<name>A0A7W6NNQ3_9CAUL</name>
<dbReference type="SUPFAM" id="SSF52788">
    <property type="entry name" value="Phosphotyrosine protein phosphatases I"/>
    <property type="match status" value="1"/>
</dbReference>
<gene>
    <name evidence="1" type="ORF">GGR12_001444</name>
</gene>
<keyword evidence="2" id="KW-1185">Reference proteome</keyword>
<reference evidence="1 2" key="1">
    <citation type="submission" date="2020-08" db="EMBL/GenBank/DDBJ databases">
        <title>Genomic Encyclopedia of Type Strains, Phase IV (KMG-IV): sequencing the most valuable type-strain genomes for metagenomic binning, comparative biology and taxonomic classification.</title>
        <authorList>
            <person name="Goeker M."/>
        </authorList>
    </citation>
    <scope>NUCLEOTIDE SEQUENCE [LARGE SCALE GENOMIC DNA]</scope>
    <source>
        <strain evidence="1 2">DSM 23960</strain>
    </source>
</reference>
<proteinExistence type="predicted"/>
<dbReference type="EMBL" id="JACIDM010000001">
    <property type="protein sequence ID" value="MBB4082605.1"/>
    <property type="molecule type" value="Genomic_DNA"/>
</dbReference>
<sequence>MTNVLFICSANRLRSPTAEQVSLAGRRDRLGRAEP</sequence>
<evidence type="ECO:0000313" key="1">
    <source>
        <dbReference type="EMBL" id="MBB4082605.1"/>
    </source>
</evidence>
<dbReference type="InterPro" id="IPR036196">
    <property type="entry name" value="Ptyr_pPase_sf"/>
</dbReference>
<protein>
    <submittedName>
        <fullName evidence="1">Uncharacterized protein</fullName>
    </submittedName>
</protein>
<accession>A0A7W6NNQ3</accession>
<organism evidence="1 2">
    <name type="scientific">Brevundimonas lenta</name>
    <dbReference type="NCBI Taxonomy" id="424796"/>
    <lineage>
        <taxon>Bacteria</taxon>
        <taxon>Pseudomonadati</taxon>
        <taxon>Pseudomonadota</taxon>
        <taxon>Alphaproteobacteria</taxon>
        <taxon>Caulobacterales</taxon>
        <taxon>Caulobacteraceae</taxon>
        <taxon>Brevundimonas</taxon>
    </lineage>
</organism>
<dbReference type="Proteomes" id="UP000529946">
    <property type="component" value="Unassembled WGS sequence"/>
</dbReference>